<dbReference type="Gene3D" id="1.10.287.1010">
    <property type="entry name" value="Clavaminate synthase-like"/>
    <property type="match status" value="1"/>
</dbReference>
<dbReference type="InterPro" id="IPR027452">
    <property type="entry name" value="FIH-1_dom_II"/>
</dbReference>
<dbReference type="PROSITE" id="PS51184">
    <property type="entry name" value="JMJC"/>
    <property type="match status" value="1"/>
</dbReference>
<feature type="domain" description="JmjC" evidence="1">
    <location>
        <begin position="133"/>
        <end position="288"/>
    </location>
</feature>
<dbReference type="Pfam" id="PF13621">
    <property type="entry name" value="Cupin_8"/>
    <property type="match status" value="1"/>
</dbReference>
<proteinExistence type="predicted"/>
<organism evidence="2 3">
    <name type="scientific">Mya arenaria</name>
    <name type="common">Soft-shell clam</name>
    <dbReference type="NCBI Taxonomy" id="6604"/>
    <lineage>
        <taxon>Eukaryota</taxon>
        <taxon>Metazoa</taxon>
        <taxon>Spiralia</taxon>
        <taxon>Lophotrochozoa</taxon>
        <taxon>Mollusca</taxon>
        <taxon>Bivalvia</taxon>
        <taxon>Autobranchia</taxon>
        <taxon>Heteroconchia</taxon>
        <taxon>Euheterodonta</taxon>
        <taxon>Imparidentia</taxon>
        <taxon>Neoheterodontei</taxon>
        <taxon>Myida</taxon>
        <taxon>Myoidea</taxon>
        <taxon>Myidae</taxon>
        <taxon>Mya</taxon>
    </lineage>
</organism>
<gene>
    <name evidence="2" type="ORF">MAR_029144</name>
</gene>
<reference evidence="2" key="1">
    <citation type="submission" date="2022-11" db="EMBL/GenBank/DDBJ databases">
        <title>Centuries of genome instability and evolution in soft-shell clam transmissible cancer (bioRxiv).</title>
        <authorList>
            <person name="Hart S.F.M."/>
            <person name="Yonemitsu M.A."/>
            <person name="Giersch R.M."/>
            <person name="Beal B.F."/>
            <person name="Arriagada G."/>
            <person name="Davis B.W."/>
            <person name="Ostrander E.A."/>
            <person name="Goff S.P."/>
            <person name="Metzger M.J."/>
        </authorList>
    </citation>
    <scope>NUCLEOTIDE SEQUENCE</scope>
    <source>
        <strain evidence="2">MELC-2E11</strain>
        <tissue evidence="2">Siphon/mantle</tissue>
    </source>
</reference>
<evidence type="ECO:0000259" key="1">
    <source>
        <dbReference type="PROSITE" id="PS51184"/>
    </source>
</evidence>
<keyword evidence="3" id="KW-1185">Reference proteome</keyword>
<name>A0ABY7DIZ1_MYAAR</name>
<evidence type="ECO:0000313" key="2">
    <source>
        <dbReference type="EMBL" id="WAQ96454.1"/>
    </source>
</evidence>
<dbReference type="SUPFAM" id="SSF51197">
    <property type="entry name" value="Clavaminate synthase-like"/>
    <property type="match status" value="1"/>
</dbReference>
<dbReference type="InterPro" id="IPR041667">
    <property type="entry name" value="Cupin_8"/>
</dbReference>
<protein>
    <submittedName>
        <fullName evidence="2">HIF1N-like protein</fullName>
    </submittedName>
</protein>
<dbReference type="PANTHER" id="PTHR12461">
    <property type="entry name" value="HYPOXIA-INDUCIBLE FACTOR 1 ALPHA INHIBITOR-RELATED"/>
    <property type="match status" value="1"/>
</dbReference>
<dbReference type="InterPro" id="IPR014710">
    <property type="entry name" value="RmlC-like_jellyroll"/>
</dbReference>
<dbReference type="EMBL" id="CP111013">
    <property type="protein sequence ID" value="WAQ96454.1"/>
    <property type="molecule type" value="Genomic_DNA"/>
</dbReference>
<sequence length="322" mass="36932">MARSLVPGSGEFENWKPAPKMAASYENESENRFNGNSFSIPFQEIPRFPKSDKRVNELISCKEPVIVTGSDLVGSASHWSLDYLAENIGDGTFNVYKSASRKFKYYSDKKMQAVHEFAPPTQLLEMRFQEFMKLIRSKTNTNSESEQQQGNSWGQLTSNLLLVGMPGNVTPVHYDEQENLFAQIRGSKRFLLFHPDQFENLYPYPVHHPHDRQSQVDLENPDYEQFPNVRNLHGYEGVVGPGDVLYIPMYWWHQVESCPDSEENISVNFWYMAGSVEKIEHPLSAQQKVAMSRNIEKMCLEALGDPSEVAPFMKMLVLGRYT</sequence>
<dbReference type="SMART" id="SM00558">
    <property type="entry name" value="JmjC"/>
    <property type="match status" value="1"/>
</dbReference>
<accession>A0ABY7DIZ1</accession>
<dbReference type="PANTHER" id="PTHR12461:SF105">
    <property type="entry name" value="HYPOXIA-INDUCIBLE FACTOR 1-ALPHA INHIBITOR"/>
    <property type="match status" value="1"/>
</dbReference>
<dbReference type="InterPro" id="IPR003347">
    <property type="entry name" value="JmjC_dom"/>
</dbReference>
<dbReference type="Proteomes" id="UP001164746">
    <property type="component" value="Chromosome 2"/>
</dbReference>
<evidence type="ECO:0000313" key="3">
    <source>
        <dbReference type="Proteomes" id="UP001164746"/>
    </source>
</evidence>
<dbReference type="Gene3D" id="2.60.120.10">
    <property type="entry name" value="Jelly Rolls"/>
    <property type="match status" value="1"/>
</dbReference>